<evidence type="ECO:0000313" key="6">
    <source>
        <dbReference type="Proteomes" id="UP000663832"/>
    </source>
</evidence>
<protein>
    <submittedName>
        <fullName evidence="5">Uncharacterized protein</fullName>
    </submittedName>
</protein>
<proteinExistence type="inferred from homology"/>
<dbReference type="GO" id="GO:0007264">
    <property type="term" value="P:small GTPase-mediated signal transduction"/>
    <property type="evidence" value="ECO:0007669"/>
    <property type="project" value="InterPro"/>
</dbReference>
<gene>
    <name evidence="4" type="ORF">BJG266_LOCUS35273</name>
    <name evidence="5" type="ORF">QVE165_LOCUS52329</name>
</gene>
<dbReference type="CDD" id="cd00157">
    <property type="entry name" value="Rho"/>
    <property type="match status" value="1"/>
</dbReference>
<evidence type="ECO:0000313" key="5">
    <source>
        <dbReference type="EMBL" id="CAF1599008.1"/>
    </source>
</evidence>
<dbReference type="PRINTS" id="PR00449">
    <property type="entry name" value="RASTRNSFRMNG"/>
</dbReference>
<dbReference type="PANTHER" id="PTHR24072">
    <property type="entry name" value="RHO FAMILY GTPASE"/>
    <property type="match status" value="1"/>
</dbReference>
<dbReference type="EMBL" id="CAJNOI010000871">
    <property type="protein sequence ID" value="CAF1356922.1"/>
    <property type="molecule type" value="Genomic_DNA"/>
</dbReference>
<comment type="similarity">
    <text evidence="1">Belongs to the small GTPase superfamily. Rho family.</text>
</comment>
<dbReference type="GO" id="GO:0005525">
    <property type="term" value="F:GTP binding"/>
    <property type="evidence" value="ECO:0007669"/>
    <property type="project" value="UniProtKB-KW"/>
</dbReference>
<dbReference type="SMART" id="SM00174">
    <property type="entry name" value="RHO"/>
    <property type="match status" value="1"/>
</dbReference>
<evidence type="ECO:0000256" key="1">
    <source>
        <dbReference type="ARBA" id="ARBA00010142"/>
    </source>
</evidence>
<dbReference type="NCBIfam" id="TIGR00231">
    <property type="entry name" value="small_GTP"/>
    <property type="match status" value="1"/>
</dbReference>
<dbReference type="AlphaFoldDB" id="A0A816ARQ0"/>
<dbReference type="SMART" id="SM00173">
    <property type="entry name" value="RAS"/>
    <property type="match status" value="1"/>
</dbReference>
<evidence type="ECO:0000256" key="2">
    <source>
        <dbReference type="ARBA" id="ARBA00022741"/>
    </source>
</evidence>
<evidence type="ECO:0000256" key="3">
    <source>
        <dbReference type="ARBA" id="ARBA00023134"/>
    </source>
</evidence>
<sequence>FDNYTSNIVVDNVKVSLGLWDTAGQEDYDRLRPLSYPQTDVFVLCFSVISPTSYTNITNKWMPEIRHHCPDTPIILCGTKIDLREDRDFVNQLQKQNIQTIKREQGQRLCKKIRAFKYVECSALTQKGLKQVFDDAVRSVLSPKTNKASKSSCVFL</sequence>
<dbReference type="Pfam" id="PF00071">
    <property type="entry name" value="Ras"/>
    <property type="match status" value="1"/>
</dbReference>
<accession>A0A816ARQ0</accession>
<dbReference type="OrthoDB" id="8830751at2759"/>
<evidence type="ECO:0000313" key="4">
    <source>
        <dbReference type="EMBL" id="CAF1356922.1"/>
    </source>
</evidence>
<reference evidence="5" key="1">
    <citation type="submission" date="2021-02" db="EMBL/GenBank/DDBJ databases">
        <authorList>
            <person name="Nowell W R."/>
        </authorList>
    </citation>
    <scope>NUCLEOTIDE SEQUENCE</scope>
</reference>
<dbReference type="EMBL" id="CAJNOM010001223">
    <property type="protein sequence ID" value="CAF1599008.1"/>
    <property type="molecule type" value="Genomic_DNA"/>
</dbReference>
<name>A0A816ARQ0_9BILA</name>
<dbReference type="GO" id="GO:0003924">
    <property type="term" value="F:GTPase activity"/>
    <property type="evidence" value="ECO:0007669"/>
    <property type="project" value="InterPro"/>
</dbReference>
<dbReference type="Gene3D" id="3.40.50.300">
    <property type="entry name" value="P-loop containing nucleotide triphosphate hydrolases"/>
    <property type="match status" value="1"/>
</dbReference>
<keyword evidence="6" id="KW-1185">Reference proteome</keyword>
<dbReference type="PROSITE" id="PS51419">
    <property type="entry name" value="RAB"/>
    <property type="match status" value="1"/>
</dbReference>
<dbReference type="InterPro" id="IPR005225">
    <property type="entry name" value="Small_GTP-bd"/>
</dbReference>
<dbReference type="PROSITE" id="PS51421">
    <property type="entry name" value="RAS"/>
    <property type="match status" value="1"/>
</dbReference>
<organism evidence="5 6">
    <name type="scientific">Adineta steineri</name>
    <dbReference type="NCBI Taxonomy" id="433720"/>
    <lineage>
        <taxon>Eukaryota</taxon>
        <taxon>Metazoa</taxon>
        <taxon>Spiralia</taxon>
        <taxon>Gnathifera</taxon>
        <taxon>Rotifera</taxon>
        <taxon>Eurotatoria</taxon>
        <taxon>Bdelloidea</taxon>
        <taxon>Adinetida</taxon>
        <taxon>Adinetidae</taxon>
        <taxon>Adineta</taxon>
    </lineage>
</organism>
<dbReference type="PROSITE" id="PS51420">
    <property type="entry name" value="RHO"/>
    <property type="match status" value="1"/>
</dbReference>
<comment type="caution">
    <text evidence="5">The sequence shown here is derived from an EMBL/GenBank/DDBJ whole genome shotgun (WGS) entry which is preliminary data.</text>
</comment>
<feature type="non-terminal residue" evidence="5">
    <location>
        <position position="1"/>
    </location>
</feature>
<dbReference type="Proteomes" id="UP000663877">
    <property type="component" value="Unassembled WGS sequence"/>
</dbReference>
<keyword evidence="2" id="KW-0547">Nucleotide-binding</keyword>
<dbReference type="InterPro" id="IPR001806">
    <property type="entry name" value="Small_GTPase"/>
</dbReference>
<dbReference type="SMART" id="SM00175">
    <property type="entry name" value="RAB"/>
    <property type="match status" value="1"/>
</dbReference>
<dbReference type="InterPro" id="IPR027417">
    <property type="entry name" value="P-loop_NTPase"/>
</dbReference>
<keyword evidence="3" id="KW-0342">GTP-binding</keyword>
<dbReference type="FunFam" id="3.40.50.300:FF:001179">
    <property type="entry name" value="Rho family GTPase"/>
    <property type="match status" value="1"/>
</dbReference>
<dbReference type="InterPro" id="IPR003578">
    <property type="entry name" value="Small_GTPase_Rho"/>
</dbReference>
<dbReference type="Proteomes" id="UP000663832">
    <property type="component" value="Unassembled WGS sequence"/>
</dbReference>
<dbReference type="SUPFAM" id="SSF52540">
    <property type="entry name" value="P-loop containing nucleoside triphosphate hydrolases"/>
    <property type="match status" value="1"/>
</dbReference>